<dbReference type="PANTHER" id="PTHR43649">
    <property type="entry name" value="ARABINOSE-BINDING PROTEIN-RELATED"/>
    <property type="match status" value="1"/>
</dbReference>
<accession>A0ABT4RQV0</accession>
<proteinExistence type="predicted"/>
<reference evidence="1" key="1">
    <citation type="submission" date="2022-10" db="EMBL/GenBank/DDBJ databases">
        <title>The WGS of Solirubrobacter sp. CPCC 204708.</title>
        <authorList>
            <person name="Jiang Z."/>
        </authorList>
    </citation>
    <scope>NUCLEOTIDE SEQUENCE</scope>
    <source>
        <strain evidence="1">CPCC 204708</strain>
    </source>
</reference>
<dbReference type="SUPFAM" id="SSF53850">
    <property type="entry name" value="Periplasmic binding protein-like II"/>
    <property type="match status" value="1"/>
</dbReference>
<dbReference type="Gene3D" id="3.40.190.10">
    <property type="entry name" value="Periplasmic binding protein-like II"/>
    <property type="match status" value="2"/>
</dbReference>
<dbReference type="PANTHER" id="PTHR43649:SF14">
    <property type="entry name" value="BLR3389 PROTEIN"/>
    <property type="match status" value="1"/>
</dbReference>
<dbReference type="Pfam" id="PF01547">
    <property type="entry name" value="SBP_bac_1"/>
    <property type="match status" value="1"/>
</dbReference>
<comment type="caution">
    <text evidence="1">The sequence shown here is derived from an EMBL/GenBank/DDBJ whole genome shotgun (WGS) entry which is preliminary data.</text>
</comment>
<dbReference type="EMBL" id="JAPCID010000047">
    <property type="protein sequence ID" value="MDA0140948.1"/>
    <property type="molecule type" value="Genomic_DNA"/>
</dbReference>
<dbReference type="InterPro" id="IPR050490">
    <property type="entry name" value="Bact_solute-bd_prot1"/>
</dbReference>
<dbReference type="InterPro" id="IPR006059">
    <property type="entry name" value="SBP"/>
</dbReference>
<dbReference type="Proteomes" id="UP001147700">
    <property type="component" value="Unassembled WGS sequence"/>
</dbReference>
<dbReference type="RefSeq" id="WP_202958368.1">
    <property type="nucleotide sequence ID" value="NZ_JAPCID010000047.1"/>
</dbReference>
<name>A0ABT4RQV0_9ACTN</name>
<evidence type="ECO:0000313" key="2">
    <source>
        <dbReference type="Proteomes" id="UP001147700"/>
    </source>
</evidence>
<evidence type="ECO:0000313" key="1">
    <source>
        <dbReference type="EMBL" id="MDA0140948.1"/>
    </source>
</evidence>
<organism evidence="1 2">
    <name type="scientific">Solirubrobacter deserti</name>
    <dbReference type="NCBI Taxonomy" id="2282478"/>
    <lineage>
        <taxon>Bacteria</taxon>
        <taxon>Bacillati</taxon>
        <taxon>Actinomycetota</taxon>
        <taxon>Thermoleophilia</taxon>
        <taxon>Solirubrobacterales</taxon>
        <taxon>Solirubrobacteraceae</taxon>
        <taxon>Solirubrobacter</taxon>
    </lineage>
</organism>
<protein>
    <submittedName>
        <fullName evidence="1">Extracellular solute-binding protein</fullName>
    </submittedName>
</protein>
<keyword evidence="2" id="KW-1185">Reference proteome</keyword>
<sequence>MWHRRTKAVFGSTAVVGVMVALWVALGQSSGAHERGTVTLTVGVTRSTALAGLAEEYRRVAPHVRIRITTTPIDAYQTVMRTRLASGRAPDLLTIWPGNGNSMSAAQIAPLGVLADLSDTAYGRSVPAAARPLLGTDGRVRLWTPGSNVVGALYNRAVFRRAGVTVPRTWGELLAACDRLRQAGVAPIAVGNQTPWVAQLIDYALAPTHAYARDPHLDRELRAGRTTFARSGWREALTRYVELSRRGCYQADPNGTSLERAEAMVARGEAAMTVLVGPAHTSLHALNPEGEFGIFPFPAADRAEDLRVAAGIASGLGVNARSPRLPEALRFVEFLARPENTRRFNAEAQNLALDGSSGAAFLEPFVPYVRAGRTVPFPDQLWPNADTQREHIAVAQDLLAGRETIDGGLRRMDRAYALR</sequence>
<gene>
    <name evidence="1" type="ORF">OJ962_25860</name>
</gene>